<organism evidence="4 5">
    <name type="scientific">Exophiala sideris</name>
    <dbReference type="NCBI Taxonomy" id="1016849"/>
    <lineage>
        <taxon>Eukaryota</taxon>
        <taxon>Fungi</taxon>
        <taxon>Dikarya</taxon>
        <taxon>Ascomycota</taxon>
        <taxon>Pezizomycotina</taxon>
        <taxon>Eurotiomycetes</taxon>
        <taxon>Chaetothyriomycetidae</taxon>
        <taxon>Chaetothyriales</taxon>
        <taxon>Herpotrichiellaceae</taxon>
        <taxon>Exophiala</taxon>
    </lineage>
</organism>
<dbReference type="SUPFAM" id="SSF53474">
    <property type="entry name" value="alpha/beta-Hydrolases"/>
    <property type="match status" value="1"/>
</dbReference>
<evidence type="ECO:0000256" key="1">
    <source>
        <dbReference type="ARBA" id="ARBA00022801"/>
    </source>
</evidence>
<dbReference type="Pfam" id="PF07859">
    <property type="entry name" value="Abhydrolase_3"/>
    <property type="match status" value="1"/>
</dbReference>
<evidence type="ECO:0000313" key="5">
    <source>
        <dbReference type="Proteomes" id="UP000053599"/>
    </source>
</evidence>
<dbReference type="Proteomes" id="UP000053599">
    <property type="component" value="Unassembled WGS sequence"/>
</dbReference>
<dbReference type="InterPro" id="IPR050300">
    <property type="entry name" value="GDXG_lipolytic_enzyme"/>
</dbReference>
<dbReference type="GO" id="GO:0016787">
    <property type="term" value="F:hydrolase activity"/>
    <property type="evidence" value="ECO:0007669"/>
    <property type="project" value="UniProtKB-KW"/>
</dbReference>
<proteinExistence type="predicted"/>
<dbReference type="PANTHER" id="PTHR48081:SF31">
    <property type="entry name" value="STERYL ACETYL HYDROLASE MUG81-RELATED"/>
    <property type="match status" value="1"/>
</dbReference>
<dbReference type="EMBL" id="KN846953">
    <property type="protein sequence ID" value="KIV79544.1"/>
    <property type="molecule type" value="Genomic_DNA"/>
</dbReference>
<reference evidence="4 5" key="1">
    <citation type="submission" date="2015-01" db="EMBL/GenBank/DDBJ databases">
        <title>The Genome Sequence of Exophiala sideris CBS121828.</title>
        <authorList>
            <consortium name="The Broad Institute Genomics Platform"/>
            <person name="Cuomo C."/>
            <person name="de Hoog S."/>
            <person name="Gorbushina A."/>
            <person name="Stielow B."/>
            <person name="Teixiera M."/>
            <person name="Abouelleil A."/>
            <person name="Chapman S.B."/>
            <person name="Priest M."/>
            <person name="Young S.K."/>
            <person name="Wortman J."/>
            <person name="Nusbaum C."/>
            <person name="Birren B."/>
        </authorList>
    </citation>
    <scope>NUCLEOTIDE SEQUENCE [LARGE SCALE GENOMIC DNA]</scope>
    <source>
        <strain evidence="4 5">CBS 121828</strain>
    </source>
</reference>
<sequence length="374" mass="42097">MTSVPVLTPQASSPVMSQDPPPTLSWTEKLDLVPAFLSIGWAASRALIEWPLRPGSRADTYYHHFVHAVVRQFSQRMSLTQAQWVDPSFISAYQKWCAKHNIRTNIAIISQYTKGYWLGDPQADYVMVYFHGGGFAFGGNDGHLLFWDAIIERLASRKVSLGVLFVAYPLMPQAVYPRQFQEAVNSIRYVLEDVKRPPGQIMVGGDSAGGNLAVAVMLHAARPSELALPLPRISTTEKLRALVLLSPWVSFDVSLHSFERNRNKDYLQAETEKRWSDMYVGSQEPSPYNEPARASPSAWEDLPVQGILVTAGSNEVLLDGIEKWVKDLQAHNSNVTYKVADREPHEAPLTWSIFGDHRETETQKNVLDWLKDHV</sequence>
<name>A0A0D1YFC6_9EURO</name>
<feature type="compositionally biased region" description="Polar residues" evidence="2">
    <location>
        <begin position="1"/>
        <end position="16"/>
    </location>
</feature>
<evidence type="ECO:0000256" key="2">
    <source>
        <dbReference type="SAM" id="MobiDB-lite"/>
    </source>
</evidence>
<gene>
    <name evidence="4" type="ORF">PV11_07097</name>
</gene>
<accession>A0A0D1YFC6</accession>
<dbReference type="OrthoDB" id="2152029at2759"/>
<dbReference type="InterPro" id="IPR029058">
    <property type="entry name" value="AB_hydrolase_fold"/>
</dbReference>
<keyword evidence="1" id="KW-0378">Hydrolase</keyword>
<dbReference type="STRING" id="1016849.A0A0D1YFC6"/>
<feature type="domain" description="Alpha/beta hydrolase fold-3" evidence="3">
    <location>
        <begin position="127"/>
        <end position="346"/>
    </location>
</feature>
<dbReference type="InterPro" id="IPR013094">
    <property type="entry name" value="AB_hydrolase_3"/>
</dbReference>
<dbReference type="AlphaFoldDB" id="A0A0D1YFC6"/>
<evidence type="ECO:0000313" key="4">
    <source>
        <dbReference type="EMBL" id="KIV79544.1"/>
    </source>
</evidence>
<dbReference type="Gene3D" id="3.40.50.1820">
    <property type="entry name" value="alpha/beta hydrolase"/>
    <property type="match status" value="1"/>
</dbReference>
<evidence type="ECO:0000259" key="3">
    <source>
        <dbReference type="Pfam" id="PF07859"/>
    </source>
</evidence>
<dbReference type="PANTHER" id="PTHR48081">
    <property type="entry name" value="AB HYDROLASE SUPERFAMILY PROTEIN C4A8.06C"/>
    <property type="match status" value="1"/>
</dbReference>
<protein>
    <recommendedName>
        <fullName evidence="3">Alpha/beta hydrolase fold-3 domain-containing protein</fullName>
    </recommendedName>
</protein>
<feature type="region of interest" description="Disordered" evidence="2">
    <location>
        <begin position="1"/>
        <end position="22"/>
    </location>
</feature>